<dbReference type="Proteomes" id="UP000185568">
    <property type="component" value="Unassembled WGS sequence"/>
</dbReference>
<comment type="caution">
    <text evidence="1">The sequence shown here is derived from an EMBL/GenBank/DDBJ whole genome shotgun (WGS) entry which is preliminary data.</text>
</comment>
<dbReference type="InterPro" id="IPR029063">
    <property type="entry name" value="SAM-dependent_MTases_sf"/>
</dbReference>
<dbReference type="OrthoDB" id="2965664at2"/>
<dbReference type="EMBL" id="MSDU01000006">
    <property type="protein sequence ID" value="OLN23667.1"/>
    <property type="molecule type" value="Genomic_DNA"/>
</dbReference>
<protein>
    <recommendedName>
        <fullName evidence="3">Methyltransferase type 11 domain-containing protein</fullName>
    </recommendedName>
</protein>
<reference evidence="1 2" key="1">
    <citation type="submission" date="2016-12" db="EMBL/GenBank/DDBJ databases">
        <title>Domibacillus antri genome sequencing.</title>
        <authorList>
            <person name="Verma A."/>
            <person name="Krishnamurthi S."/>
        </authorList>
    </citation>
    <scope>NUCLEOTIDE SEQUENCE [LARGE SCALE GENOMIC DNA]</scope>
    <source>
        <strain evidence="1 2">XD80</strain>
    </source>
</reference>
<dbReference type="RefSeq" id="WP_075397354.1">
    <property type="nucleotide sequence ID" value="NZ_MSDU01000006.1"/>
</dbReference>
<dbReference type="SUPFAM" id="SSF53335">
    <property type="entry name" value="S-adenosyl-L-methionine-dependent methyltransferases"/>
    <property type="match status" value="1"/>
</dbReference>
<evidence type="ECO:0000313" key="1">
    <source>
        <dbReference type="EMBL" id="OLN23667.1"/>
    </source>
</evidence>
<gene>
    <name evidence="1" type="ORF">BTO30_03610</name>
</gene>
<accession>A0A1Q8Q8J5</accession>
<keyword evidence="2" id="KW-1185">Reference proteome</keyword>
<dbReference type="Gene3D" id="3.40.50.150">
    <property type="entry name" value="Vaccinia Virus protein VP39"/>
    <property type="match status" value="1"/>
</dbReference>
<organism evidence="1 2">
    <name type="scientific">Domibacillus antri</name>
    <dbReference type="NCBI Taxonomy" id="1714264"/>
    <lineage>
        <taxon>Bacteria</taxon>
        <taxon>Bacillati</taxon>
        <taxon>Bacillota</taxon>
        <taxon>Bacilli</taxon>
        <taxon>Bacillales</taxon>
        <taxon>Bacillaceae</taxon>
        <taxon>Domibacillus</taxon>
    </lineage>
</organism>
<evidence type="ECO:0008006" key="3">
    <source>
        <dbReference type="Google" id="ProtNLM"/>
    </source>
</evidence>
<dbReference type="AlphaFoldDB" id="A0A1Q8Q8J5"/>
<evidence type="ECO:0000313" key="2">
    <source>
        <dbReference type="Proteomes" id="UP000185568"/>
    </source>
</evidence>
<proteinExistence type="predicted"/>
<sequence length="171" mass="18526">MAVAESQQEKELKITSGNLYNTIQPQPGERIMVIGGSATLTARCSDAGAHVLPAVTFIQVKEKNFDTAAAPLSIHQYAEGAQWTAKAYSALKTGGRFIVDFAESSSLPSASDYPYAETLTGYWERLKSAGFSIILFQQLTAETAQEAVLNGWTELVSSKFPVTVNRFIAVK</sequence>
<dbReference type="STRING" id="1714264.BTO30_03610"/>
<name>A0A1Q8Q8J5_9BACI</name>